<accession>A0A4V2VU43</accession>
<comment type="caution">
    <text evidence="1">The sequence shown here is derived from an EMBL/GenBank/DDBJ whole genome shotgun (WGS) entry which is preliminary data.</text>
</comment>
<dbReference type="AlphaFoldDB" id="A0A4V2VU43"/>
<proteinExistence type="predicted"/>
<sequence length="78" mass="8642">MTFENIVQISVQRYFILADNLHDTGKPFVVFLPDIDALIAASYHGVAIEETLAIVRIGSPLLSGTFFGGVATFEWRQI</sequence>
<evidence type="ECO:0000313" key="2">
    <source>
        <dbReference type="Proteomes" id="UP000295197"/>
    </source>
</evidence>
<organism evidence="1 2">
    <name type="scientific">Sphingobacterium alimentarium</name>
    <dbReference type="NCBI Taxonomy" id="797292"/>
    <lineage>
        <taxon>Bacteria</taxon>
        <taxon>Pseudomonadati</taxon>
        <taxon>Bacteroidota</taxon>
        <taxon>Sphingobacteriia</taxon>
        <taxon>Sphingobacteriales</taxon>
        <taxon>Sphingobacteriaceae</taxon>
        <taxon>Sphingobacterium</taxon>
    </lineage>
</organism>
<name>A0A4V2VU43_9SPHI</name>
<protein>
    <submittedName>
        <fullName evidence="1">Uncharacterized protein</fullName>
    </submittedName>
</protein>
<reference evidence="1 2" key="1">
    <citation type="submission" date="2019-03" db="EMBL/GenBank/DDBJ databases">
        <title>Genomic Encyclopedia of Type Strains, Phase IV (KMG-IV): sequencing the most valuable type-strain genomes for metagenomic binning, comparative biology and taxonomic classification.</title>
        <authorList>
            <person name="Goeker M."/>
        </authorList>
    </citation>
    <scope>NUCLEOTIDE SEQUENCE [LARGE SCALE GENOMIC DNA]</scope>
    <source>
        <strain evidence="1 2">DSM 22362</strain>
    </source>
</reference>
<dbReference type="EMBL" id="SMBZ01000027">
    <property type="protein sequence ID" value="TCV11570.1"/>
    <property type="molecule type" value="Genomic_DNA"/>
</dbReference>
<evidence type="ECO:0000313" key="1">
    <source>
        <dbReference type="EMBL" id="TCV11570.1"/>
    </source>
</evidence>
<keyword evidence="2" id="KW-1185">Reference proteome</keyword>
<dbReference type="Proteomes" id="UP000295197">
    <property type="component" value="Unassembled WGS sequence"/>
</dbReference>
<gene>
    <name evidence="1" type="ORF">EDC17_102726</name>
</gene>